<accession>A0A1A9WNX2</accession>
<dbReference type="InterPro" id="IPR036612">
    <property type="entry name" value="KH_dom_type_1_sf"/>
</dbReference>
<dbReference type="PROSITE" id="PS50084">
    <property type="entry name" value="KH_TYPE_1"/>
    <property type="match status" value="2"/>
</dbReference>
<dbReference type="SMART" id="SM00322">
    <property type="entry name" value="KH"/>
    <property type="match status" value="1"/>
</dbReference>
<dbReference type="GO" id="GO:0010468">
    <property type="term" value="P:regulation of gene expression"/>
    <property type="evidence" value="ECO:0007669"/>
    <property type="project" value="UniProtKB-ARBA"/>
</dbReference>
<evidence type="ECO:0000256" key="2">
    <source>
        <dbReference type="PROSITE-ProRule" id="PRU00117"/>
    </source>
</evidence>
<reference evidence="5" key="2">
    <citation type="submission" date="2020-05" db="UniProtKB">
        <authorList>
            <consortium name="EnsemblMetazoa"/>
        </authorList>
    </citation>
    <scope>IDENTIFICATION</scope>
    <source>
        <strain evidence="5">IAEA</strain>
    </source>
</reference>
<dbReference type="InterPro" id="IPR004088">
    <property type="entry name" value="KH_dom_type_1"/>
</dbReference>
<dbReference type="Proteomes" id="UP000091820">
    <property type="component" value="Unassembled WGS sequence"/>
</dbReference>
<evidence type="ECO:0000259" key="4">
    <source>
        <dbReference type="SMART" id="SM00322"/>
    </source>
</evidence>
<keyword evidence="2" id="KW-0694">RNA-binding</keyword>
<dbReference type="EnsemblMetazoa" id="GBRI026585-RA">
    <property type="protein sequence ID" value="GBRI026585-PA"/>
    <property type="gene ID" value="GBRI026585"/>
</dbReference>
<dbReference type="AlphaFoldDB" id="A0A1A9WNX2"/>
<dbReference type="Gene3D" id="3.30.1370.10">
    <property type="entry name" value="K Homology domain, type 1"/>
    <property type="match status" value="1"/>
</dbReference>
<evidence type="ECO:0000313" key="5">
    <source>
        <dbReference type="EnsemblMetazoa" id="GBRI026585-PA"/>
    </source>
</evidence>
<dbReference type="VEuPathDB" id="VectorBase:GBRI026585"/>
<proteinExistence type="predicted"/>
<dbReference type="CDD" id="cd22432">
    <property type="entry name" value="KH-I_HNRNPK_rpt1"/>
    <property type="match status" value="1"/>
</dbReference>
<keyword evidence="1" id="KW-0677">Repeat</keyword>
<evidence type="ECO:0000256" key="3">
    <source>
        <dbReference type="SAM" id="MobiDB-lite"/>
    </source>
</evidence>
<dbReference type="STRING" id="37001.A0A1A9WNX2"/>
<name>A0A1A9WNX2_9MUSC</name>
<sequence length="178" mass="19903">MLLYPRRDDEYDVRLLIHQSLAGCIIGKGGQKIKEIRDVKRMKSKRDNHSNDDGPHPDKRNRRNDDQVRVLIPSNIAGAIIGKGGQHIQKMRTQYKATVSVDDSQGPEREGTELFFKYLENEFCCINYEDGFEDDDDNDDDDNDDDDDGGDDDGDDVFFLYAAAAAAAAAACIPSIEA</sequence>
<protein>
    <recommendedName>
        <fullName evidence="4">K Homology domain-containing protein</fullName>
    </recommendedName>
</protein>
<dbReference type="Gene3D" id="3.30.310.210">
    <property type="match status" value="1"/>
</dbReference>
<feature type="region of interest" description="Disordered" evidence="3">
    <location>
        <begin position="130"/>
        <end position="155"/>
    </location>
</feature>
<keyword evidence="6" id="KW-1185">Reference proteome</keyword>
<dbReference type="Pfam" id="PF00013">
    <property type="entry name" value="KH_1"/>
    <property type="match status" value="2"/>
</dbReference>
<dbReference type="GO" id="GO:0003723">
    <property type="term" value="F:RNA binding"/>
    <property type="evidence" value="ECO:0007669"/>
    <property type="project" value="UniProtKB-UniRule"/>
</dbReference>
<dbReference type="PANTHER" id="PTHR10288">
    <property type="entry name" value="KH DOMAIN CONTAINING RNA BINDING PROTEIN"/>
    <property type="match status" value="1"/>
</dbReference>
<reference evidence="6" key="1">
    <citation type="submission" date="2014-03" db="EMBL/GenBank/DDBJ databases">
        <authorList>
            <person name="Aksoy S."/>
            <person name="Warren W."/>
            <person name="Wilson R.K."/>
        </authorList>
    </citation>
    <scope>NUCLEOTIDE SEQUENCE [LARGE SCALE GENOMIC DNA]</scope>
    <source>
        <strain evidence="6">IAEA</strain>
    </source>
</reference>
<evidence type="ECO:0000256" key="1">
    <source>
        <dbReference type="ARBA" id="ARBA00022737"/>
    </source>
</evidence>
<evidence type="ECO:0000313" key="6">
    <source>
        <dbReference type="Proteomes" id="UP000091820"/>
    </source>
</evidence>
<feature type="domain" description="K Homology" evidence="4">
    <location>
        <begin position="64"/>
        <end position="177"/>
    </location>
</feature>
<feature type="region of interest" description="Disordered" evidence="3">
    <location>
        <begin position="40"/>
        <end position="66"/>
    </location>
</feature>
<dbReference type="SUPFAM" id="SSF54791">
    <property type="entry name" value="Eukaryotic type KH-domain (KH-domain type I)"/>
    <property type="match status" value="2"/>
</dbReference>
<organism evidence="5 6">
    <name type="scientific">Glossina brevipalpis</name>
    <dbReference type="NCBI Taxonomy" id="37001"/>
    <lineage>
        <taxon>Eukaryota</taxon>
        <taxon>Metazoa</taxon>
        <taxon>Ecdysozoa</taxon>
        <taxon>Arthropoda</taxon>
        <taxon>Hexapoda</taxon>
        <taxon>Insecta</taxon>
        <taxon>Pterygota</taxon>
        <taxon>Neoptera</taxon>
        <taxon>Endopterygota</taxon>
        <taxon>Diptera</taxon>
        <taxon>Brachycera</taxon>
        <taxon>Muscomorpha</taxon>
        <taxon>Hippoboscoidea</taxon>
        <taxon>Glossinidae</taxon>
        <taxon>Glossina</taxon>
    </lineage>
</organism>
<dbReference type="InterPro" id="IPR004087">
    <property type="entry name" value="KH_dom"/>
</dbReference>